<organism evidence="10 11">
    <name type="scientific">Candidatus Nitrosocaldus cavascurensis</name>
    <dbReference type="NCBI Taxonomy" id="2058097"/>
    <lineage>
        <taxon>Archaea</taxon>
        <taxon>Nitrososphaerota</taxon>
        <taxon>Nitrososphaeria</taxon>
        <taxon>Candidatus Nitrosocaldales</taxon>
        <taxon>Candidatus Nitrosocaldaceae</taxon>
        <taxon>Candidatus Nitrosocaldus</taxon>
    </lineage>
</organism>
<dbReference type="KEGG" id="ncv:NCAV_1743"/>
<feature type="transmembrane region" description="Helical" evidence="8">
    <location>
        <begin position="302"/>
        <end position="323"/>
    </location>
</feature>
<evidence type="ECO:0000256" key="7">
    <source>
        <dbReference type="ARBA" id="ARBA00023177"/>
    </source>
</evidence>
<feature type="transmembrane region" description="Helical" evidence="8">
    <location>
        <begin position="385"/>
        <end position="404"/>
    </location>
</feature>
<accession>A0A2K5ATC9</accession>
<dbReference type="AlphaFoldDB" id="A0A2K5ATC9"/>
<feature type="transmembrane region" description="Helical" evidence="8">
    <location>
        <begin position="172"/>
        <end position="192"/>
    </location>
</feature>
<reference evidence="11" key="1">
    <citation type="submission" date="2018-01" db="EMBL/GenBank/DDBJ databases">
        <authorList>
            <person name="Kerou L M."/>
        </authorList>
    </citation>
    <scope>NUCLEOTIDE SEQUENCE [LARGE SCALE GENOMIC DNA]</scope>
    <source>
        <strain evidence="11">SCU2</strain>
    </source>
</reference>
<dbReference type="PANTHER" id="PTHR43029:SF10">
    <property type="entry name" value="AMMONIUM TRANSPORTER MEP2"/>
    <property type="match status" value="1"/>
</dbReference>
<comment type="subcellular location">
    <subcellularLocation>
        <location evidence="8">Cell membrane</location>
        <topology evidence="8">Multi-pass membrane protein</topology>
    </subcellularLocation>
    <subcellularLocation>
        <location evidence="1">Membrane</location>
        <topology evidence="1">Multi-pass membrane protein</topology>
    </subcellularLocation>
</comment>
<feature type="transmembrane region" description="Helical" evidence="8">
    <location>
        <begin position="424"/>
        <end position="444"/>
    </location>
</feature>
<dbReference type="InterPro" id="IPR029020">
    <property type="entry name" value="Ammonium/urea_transptr"/>
</dbReference>
<evidence type="ECO:0000256" key="5">
    <source>
        <dbReference type="ARBA" id="ARBA00022989"/>
    </source>
</evidence>
<feature type="transmembrane region" description="Helical" evidence="8">
    <location>
        <begin position="330"/>
        <end position="347"/>
    </location>
</feature>
<name>A0A2K5ATC9_9ARCH</name>
<dbReference type="InterPro" id="IPR024041">
    <property type="entry name" value="NH4_transpt_AmtB-like_dom"/>
</dbReference>
<feature type="transmembrane region" description="Helical" evidence="8">
    <location>
        <begin position="199"/>
        <end position="221"/>
    </location>
</feature>
<dbReference type="SUPFAM" id="SSF111352">
    <property type="entry name" value="Ammonium transporter"/>
    <property type="match status" value="1"/>
</dbReference>
<keyword evidence="3 8" id="KW-0813">Transport</keyword>
<keyword evidence="6 8" id="KW-0472">Membrane</keyword>
<dbReference type="Proteomes" id="UP000236248">
    <property type="component" value="Chromosome NCAV"/>
</dbReference>
<dbReference type="PANTHER" id="PTHR43029">
    <property type="entry name" value="AMMONIUM TRANSPORTER MEP2"/>
    <property type="match status" value="1"/>
</dbReference>
<evidence type="ECO:0000313" key="11">
    <source>
        <dbReference type="Proteomes" id="UP000236248"/>
    </source>
</evidence>
<dbReference type="InterPro" id="IPR018047">
    <property type="entry name" value="Ammonium_transpt_CS"/>
</dbReference>
<dbReference type="GO" id="GO:0008519">
    <property type="term" value="F:ammonium channel activity"/>
    <property type="evidence" value="ECO:0007669"/>
    <property type="project" value="InterPro"/>
</dbReference>
<sequence>MRNRTLAIVVGVAIAALMLAFTVTEQIAYAAHGREVKPNENGSIPFVEPDQNPHECWTPEGEPCPIDRGDTAWMLTASALVLFMTPGVAFFYGGLARSKNVVSTIGMCFIVIGIISVQWVLYGYSLAFGPVTEGVHNFVGDFSYALLNGVSHEAPLGNYESGTWMSIPHQTFMIFQAMFAIITPALIVGGLVDRIKFSAFVIFVVLWATFVYDPVAHWVWGGGFLMDMGALDFAGGTVVHITSGWTALAGALILGRRIGYGKVAMESHNVPMVVLGAAILWFGWFGFNAGSGLAADGRDTSAFVVTNTATAMASLAWVFMSWAHTGKPSIVGAASGAVAGLVAITPASGFVGVMGAIIIGLAAGIICYACVVFKNRRRWDDALDVWGVHGMGGTAGAILTGVLANEHIGGVAGGWEGNYMQIAINALGAGVSIAYAFGLSLLILKVMDIVWPEGIRVTPREEEIGLDIAQHGEKAYATA</sequence>
<evidence type="ECO:0000256" key="1">
    <source>
        <dbReference type="ARBA" id="ARBA00004141"/>
    </source>
</evidence>
<keyword evidence="7 8" id="KW-0924">Ammonia transport</keyword>
<dbReference type="EMBL" id="LT981265">
    <property type="protein sequence ID" value="SPC34906.1"/>
    <property type="molecule type" value="Genomic_DNA"/>
</dbReference>
<gene>
    <name evidence="10" type="primary">amt</name>
    <name evidence="10" type="ORF">NCAV_1743</name>
</gene>
<dbReference type="PROSITE" id="PS01219">
    <property type="entry name" value="AMMONIUM_TRANSP"/>
    <property type="match status" value="1"/>
</dbReference>
<evidence type="ECO:0000256" key="2">
    <source>
        <dbReference type="ARBA" id="ARBA00005887"/>
    </source>
</evidence>
<evidence type="ECO:0000256" key="6">
    <source>
        <dbReference type="ARBA" id="ARBA00023136"/>
    </source>
</evidence>
<keyword evidence="4 8" id="KW-0812">Transmembrane</keyword>
<feature type="transmembrane region" description="Helical" evidence="8">
    <location>
        <begin position="101"/>
        <end position="121"/>
    </location>
</feature>
<feature type="transmembrane region" description="Helical" evidence="8">
    <location>
        <begin position="72"/>
        <end position="94"/>
    </location>
</feature>
<feature type="transmembrane region" description="Helical" evidence="8">
    <location>
        <begin position="233"/>
        <end position="255"/>
    </location>
</feature>
<feature type="transmembrane region" description="Helical" evidence="8">
    <location>
        <begin position="353"/>
        <end position="373"/>
    </location>
</feature>
<feature type="transmembrane region" description="Helical" evidence="8">
    <location>
        <begin position="267"/>
        <end position="287"/>
    </location>
</feature>
<dbReference type="RefSeq" id="WP_197706627.1">
    <property type="nucleotide sequence ID" value="NZ_LT981265.1"/>
</dbReference>
<evidence type="ECO:0000259" key="9">
    <source>
        <dbReference type="Pfam" id="PF00909"/>
    </source>
</evidence>
<dbReference type="InterPro" id="IPR001905">
    <property type="entry name" value="Ammonium_transpt"/>
</dbReference>
<dbReference type="GeneID" id="41595725"/>
<dbReference type="NCBIfam" id="TIGR00836">
    <property type="entry name" value="amt"/>
    <property type="match status" value="1"/>
</dbReference>
<comment type="similarity">
    <text evidence="2 8">Belongs to the ammonia transporter channel (TC 1.A.11.2) family.</text>
</comment>
<evidence type="ECO:0000313" key="10">
    <source>
        <dbReference type="EMBL" id="SPC34906.1"/>
    </source>
</evidence>
<dbReference type="Pfam" id="PF00909">
    <property type="entry name" value="Ammonium_transp"/>
    <property type="match status" value="1"/>
</dbReference>
<evidence type="ECO:0000256" key="3">
    <source>
        <dbReference type="ARBA" id="ARBA00022448"/>
    </source>
</evidence>
<evidence type="ECO:0000256" key="8">
    <source>
        <dbReference type="RuleBase" id="RU362002"/>
    </source>
</evidence>
<feature type="domain" description="Ammonium transporter AmtB-like" evidence="9">
    <location>
        <begin position="72"/>
        <end position="476"/>
    </location>
</feature>
<proteinExistence type="inferred from homology"/>
<protein>
    <recommendedName>
        <fullName evidence="8">Ammonium transporter</fullName>
    </recommendedName>
</protein>
<evidence type="ECO:0000256" key="4">
    <source>
        <dbReference type="ARBA" id="ARBA00022692"/>
    </source>
</evidence>
<keyword evidence="11" id="KW-1185">Reference proteome</keyword>
<dbReference type="GO" id="GO:0005886">
    <property type="term" value="C:plasma membrane"/>
    <property type="evidence" value="ECO:0007669"/>
    <property type="project" value="UniProtKB-SubCell"/>
</dbReference>
<keyword evidence="5 8" id="KW-1133">Transmembrane helix</keyword>
<dbReference type="Gene3D" id="1.10.3430.10">
    <property type="entry name" value="Ammonium transporter AmtB like domains"/>
    <property type="match status" value="1"/>
</dbReference>